<evidence type="ECO:0000256" key="4">
    <source>
        <dbReference type="RuleBase" id="RU000461"/>
    </source>
</evidence>
<dbReference type="InterPro" id="IPR001128">
    <property type="entry name" value="Cyt_P450"/>
</dbReference>
<dbReference type="GO" id="GO:0016705">
    <property type="term" value="F:oxidoreductase activity, acting on paired donors, with incorporation or reduction of molecular oxygen"/>
    <property type="evidence" value="ECO:0007669"/>
    <property type="project" value="InterPro"/>
</dbReference>
<dbReference type="PANTHER" id="PTHR24305">
    <property type="entry name" value="CYTOCHROME P450"/>
    <property type="match status" value="1"/>
</dbReference>
<keyword evidence="3 4" id="KW-0408">Iron</keyword>
<dbReference type="InterPro" id="IPR002401">
    <property type="entry name" value="Cyt_P450_E_grp-I"/>
</dbReference>
<evidence type="ECO:0000313" key="7">
    <source>
        <dbReference type="Proteomes" id="UP000247498"/>
    </source>
</evidence>
<dbReference type="OrthoDB" id="548633at2759"/>
<dbReference type="GO" id="GO:0004497">
    <property type="term" value="F:monooxygenase activity"/>
    <property type="evidence" value="ECO:0007669"/>
    <property type="project" value="UniProtKB-KW"/>
</dbReference>
<keyword evidence="3 4" id="KW-0349">Heme</keyword>
<dbReference type="Gene3D" id="1.10.630.10">
    <property type="entry name" value="Cytochrome P450"/>
    <property type="match status" value="1"/>
</dbReference>
<keyword evidence="7" id="KW-1185">Reference proteome</keyword>
<keyword evidence="5" id="KW-1133">Transmembrane helix</keyword>
<dbReference type="PRINTS" id="PR00385">
    <property type="entry name" value="P450"/>
</dbReference>
<evidence type="ECO:0000256" key="5">
    <source>
        <dbReference type="SAM" id="Phobius"/>
    </source>
</evidence>
<reference evidence="6 7" key="1">
    <citation type="journal article" date="2018" name="Sci. Rep.">
        <title>Raphidocelis subcapitata (=Pseudokirchneriella subcapitata) provides an insight into genome evolution and environmental adaptations in the Sphaeropleales.</title>
        <authorList>
            <person name="Suzuki S."/>
            <person name="Yamaguchi H."/>
            <person name="Nakajima N."/>
            <person name="Kawachi M."/>
        </authorList>
    </citation>
    <scope>NUCLEOTIDE SEQUENCE [LARGE SCALE GENOMIC DNA]</scope>
    <source>
        <strain evidence="6 7">NIES-35</strain>
    </source>
</reference>
<feature type="transmembrane region" description="Helical" evidence="5">
    <location>
        <begin position="12"/>
        <end position="36"/>
    </location>
</feature>
<dbReference type="PROSITE" id="PS00086">
    <property type="entry name" value="CYTOCHROME_P450"/>
    <property type="match status" value="1"/>
</dbReference>
<evidence type="ECO:0000256" key="2">
    <source>
        <dbReference type="ARBA" id="ARBA00010617"/>
    </source>
</evidence>
<dbReference type="Pfam" id="PF00067">
    <property type="entry name" value="p450"/>
    <property type="match status" value="1"/>
</dbReference>
<dbReference type="InterPro" id="IPR050121">
    <property type="entry name" value="Cytochrome_P450_monoxygenase"/>
</dbReference>
<name>A0A2V0PE61_9CHLO</name>
<protein>
    <submittedName>
        <fullName evidence="6">Cytochrome P450</fullName>
    </submittedName>
</protein>
<dbReference type="PRINTS" id="PR00463">
    <property type="entry name" value="EP450I"/>
</dbReference>
<dbReference type="AlphaFoldDB" id="A0A2V0PE61"/>
<dbReference type="GO" id="GO:0020037">
    <property type="term" value="F:heme binding"/>
    <property type="evidence" value="ECO:0007669"/>
    <property type="project" value="InterPro"/>
</dbReference>
<evidence type="ECO:0000256" key="3">
    <source>
        <dbReference type="PIRSR" id="PIRSR602401-1"/>
    </source>
</evidence>
<dbReference type="InterPro" id="IPR036396">
    <property type="entry name" value="Cyt_P450_sf"/>
</dbReference>
<dbReference type="SUPFAM" id="SSF48264">
    <property type="entry name" value="Cytochrome P450"/>
    <property type="match status" value="1"/>
</dbReference>
<dbReference type="InterPro" id="IPR017972">
    <property type="entry name" value="Cyt_P450_CS"/>
</dbReference>
<keyword evidence="4" id="KW-0503">Monooxygenase</keyword>
<dbReference type="InParanoid" id="A0A2V0PE61"/>
<sequence length="572" mass="59448">MPLPVLVAAAPAQAAALAVVLLPLAVVAAWLLRFAVGVVRFRRLKLPSPPVPSLFLGHAGVLLSETSPVIMAKWVKDHGPLIKLRVLGQTMVVLSDPAAAAKLNRIPGVTKPPLYREFDLPSSRAPSMFSDEGSPFWKAVRVGVAPCFSTTSLKRTFPWLMHLCAAAVEELSEAARAGAEVDVGDLAARITSDTIGDMLLSKDLGGMARHSAAAAAAAAAGGSPAPAAAPLTGPDYIGLVRGYLAALHHRLNDPLYRFRLGAAARRRTADMAAWDTAIDACAREAMAAPPPDYTIAGHLLKVVDPTTGGPLSLQKLKGELSIFYIAGFETTSHAITWTLGLLASHPSAQRRLAEELAAAGLAPTADAPAPRAFEWSDLGRLPFLLAAIRESMRLFQPAAGGSLRALPAETEVLGTKLPAGMWVTEPMYAMGRAPFLYSSPDEFRPERWRAEGGAPPPDPMPFSVGPRDCVGQTLAMLELQAAIATLAGRFEFSLTDEAAALGLGSIAPLQRLVAHHITMFPRGGLKLCVAARAPVEVPAGPAGGAAAKAAGGGGAAAASDVDAARGADQGAA</sequence>
<feature type="binding site" description="axial binding residue" evidence="3">
    <location>
        <position position="469"/>
    </location>
    <ligand>
        <name>heme</name>
        <dbReference type="ChEBI" id="CHEBI:30413"/>
    </ligand>
    <ligandPart>
        <name>Fe</name>
        <dbReference type="ChEBI" id="CHEBI:18248"/>
    </ligandPart>
</feature>
<proteinExistence type="inferred from homology"/>
<dbReference type="PANTHER" id="PTHR24305:SF166">
    <property type="entry name" value="CYTOCHROME P450 12A4, MITOCHONDRIAL-RELATED"/>
    <property type="match status" value="1"/>
</dbReference>
<dbReference type="STRING" id="307507.A0A2V0PE61"/>
<dbReference type="FunCoup" id="A0A2V0PE61">
    <property type="interactions" value="181"/>
</dbReference>
<keyword evidence="5" id="KW-0472">Membrane</keyword>
<comment type="caution">
    <text evidence="6">The sequence shown here is derived from an EMBL/GenBank/DDBJ whole genome shotgun (WGS) entry which is preliminary data.</text>
</comment>
<dbReference type="GO" id="GO:0005506">
    <property type="term" value="F:iron ion binding"/>
    <property type="evidence" value="ECO:0007669"/>
    <property type="project" value="InterPro"/>
</dbReference>
<dbReference type="CDD" id="cd00302">
    <property type="entry name" value="cytochrome_P450"/>
    <property type="match status" value="1"/>
</dbReference>
<evidence type="ECO:0000313" key="6">
    <source>
        <dbReference type="EMBL" id="GBF98134.1"/>
    </source>
</evidence>
<evidence type="ECO:0000256" key="1">
    <source>
        <dbReference type="ARBA" id="ARBA00001971"/>
    </source>
</evidence>
<keyword evidence="4" id="KW-0560">Oxidoreductase</keyword>
<keyword evidence="3 4" id="KW-0479">Metal-binding</keyword>
<accession>A0A2V0PE61</accession>
<dbReference type="Proteomes" id="UP000247498">
    <property type="component" value="Unassembled WGS sequence"/>
</dbReference>
<comment type="similarity">
    <text evidence="2 4">Belongs to the cytochrome P450 family.</text>
</comment>
<keyword evidence="5" id="KW-0812">Transmembrane</keyword>
<dbReference type="EMBL" id="BDRX01000117">
    <property type="protein sequence ID" value="GBF98134.1"/>
    <property type="molecule type" value="Genomic_DNA"/>
</dbReference>
<gene>
    <name evidence="6" type="ORF">Rsub_10546</name>
</gene>
<organism evidence="6 7">
    <name type="scientific">Raphidocelis subcapitata</name>
    <dbReference type="NCBI Taxonomy" id="307507"/>
    <lineage>
        <taxon>Eukaryota</taxon>
        <taxon>Viridiplantae</taxon>
        <taxon>Chlorophyta</taxon>
        <taxon>core chlorophytes</taxon>
        <taxon>Chlorophyceae</taxon>
        <taxon>CS clade</taxon>
        <taxon>Sphaeropleales</taxon>
        <taxon>Selenastraceae</taxon>
        <taxon>Raphidocelis</taxon>
    </lineage>
</organism>
<comment type="cofactor">
    <cofactor evidence="1 3">
        <name>heme</name>
        <dbReference type="ChEBI" id="CHEBI:30413"/>
    </cofactor>
</comment>